<name>A0A1I5B751_9GAMM</name>
<dbReference type="Proteomes" id="UP000242222">
    <property type="component" value="Unassembled WGS sequence"/>
</dbReference>
<dbReference type="EMBL" id="FOVC01000015">
    <property type="protein sequence ID" value="SFN70532.1"/>
    <property type="molecule type" value="Genomic_DNA"/>
</dbReference>
<accession>A0A1I5B751</accession>
<reference evidence="2" key="1">
    <citation type="submission" date="2016-10" db="EMBL/GenBank/DDBJ databases">
        <authorList>
            <person name="Varghese N."/>
            <person name="Submissions S."/>
        </authorList>
    </citation>
    <scope>NUCLEOTIDE SEQUENCE [LARGE SCALE GENOMIC DNA]</scope>
    <source>
        <strain evidence="2">N6PO6</strain>
    </source>
</reference>
<proteinExistence type="predicted"/>
<feature type="non-terminal residue" evidence="1">
    <location>
        <position position="91"/>
    </location>
</feature>
<sequence>MNASLQENNSGHTPKSALLKFEGQVLGGNEYRIPLTAENDEQLKEQVEYLFIEINMITDVRNCLVIDCLLTNDQTRQGWDDCAGCWQCESA</sequence>
<gene>
    <name evidence="1" type="ORF">SAMN05216516_1151</name>
</gene>
<keyword evidence="2" id="KW-1185">Reference proteome</keyword>
<protein>
    <submittedName>
        <fullName evidence="1">Uncharacterized protein</fullName>
    </submittedName>
</protein>
<organism evidence="1 2">
    <name type="scientific">Izhakiella capsodis</name>
    <dbReference type="NCBI Taxonomy" id="1367852"/>
    <lineage>
        <taxon>Bacteria</taxon>
        <taxon>Pseudomonadati</taxon>
        <taxon>Pseudomonadota</taxon>
        <taxon>Gammaproteobacteria</taxon>
        <taxon>Enterobacterales</taxon>
        <taxon>Erwiniaceae</taxon>
        <taxon>Izhakiella</taxon>
    </lineage>
</organism>
<dbReference type="AlphaFoldDB" id="A0A1I5B751"/>
<evidence type="ECO:0000313" key="1">
    <source>
        <dbReference type="EMBL" id="SFN70532.1"/>
    </source>
</evidence>
<evidence type="ECO:0000313" key="2">
    <source>
        <dbReference type="Proteomes" id="UP000242222"/>
    </source>
</evidence>